<organism evidence="1 2">
    <name type="scientific">Daphnia pulex</name>
    <name type="common">Water flea</name>
    <dbReference type="NCBI Taxonomy" id="6669"/>
    <lineage>
        <taxon>Eukaryota</taxon>
        <taxon>Metazoa</taxon>
        <taxon>Ecdysozoa</taxon>
        <taxon>Arthropoda</taxon>
        <taxon>Crustacea</taxon>
        <taxon>Branchiopoda</taxon>
        <taxon>Diplostraca</taxon>
        <taxon>Cladocera</taxon>
        <taxon>Anomopoda</taxon>
        <taxon>Daphniidae</taxon>
        <taxon>Daphnia</taxon>
    </lineage>
</organism>
<proteinExistence type="predicted"/>
<dbReference type="InParanoid" id="E9GRZ9"/>
<sequence>MAGYLKRLAHITIFRSYATPLCAIEMQRNVLKHLDCAATMGINKGIFTKLMTMLMLSAMGLVGTGFAEDDFRIFVVSPLEGPISNQQIFLPFTGLARGGRQQVFPGGGETLPMRSTSPLPLPGGGLGVGGAVPLRSTSPLPLPGGGLGVGGAVPFRSTSPLNLPIGGLRFGGALGLPL</sequence>
<evidence type="ECO:0000313" key="2">
    <source>
        <dbReference type="Proteomes" id="UP000000305"/>
    </source>
</evidence>
<evidence type="ECO:0000313" key="1">
    <source>
        <dbReference type="EMBL" id="EFX77748.1"/>
    </source>
</evidence>
<dbReference type="Proteomes" id="UP000000305">
    <property type="component" value="Unassembled WGS sequence"/>
</dbReference>
<gene>
    <name evidence="1" type="ORF">DAPPUDRAFT_321124</name>
</gene>
<name>E9GRZ9_DAPPU</name>
<dbReference type="HOGENOM" id="CLU_1512142_0_0_1"/>
<dbReference type="AlphaFoldDB" id="E9GRZ9"/>
<protein>
    <submittedName>
        <fullName evidence="1">Uncharacterized protein</fullName>
    </submittedName>
</protein>
<reference evidence="1 2" key="1">
    <citation type="journal article" date="2011" name="Science">
        <title>The ecoresponsive genome of Daphnia pulex.</title>
        <authorList>
            <person name="Colbourne J.K."/>
            <person name="Pfrender M.E."/>
            <person name="Gilbert D."/>
            <person name="Thomas W.K."/>
            <person name="Tucker A."/>
            <person name="Oakley T.H."/>
            <person name="Tokishita S."/>
            <person name="Aerts A."/>
            <person name="Arnold G.J."/>
            <person name="Basu M.K."/>
            <person name="Bauer D.J."/>
            <person name="Caceres C.E."/>
            <person name="Carmel L."/>
            <person name="Casola C."/>
            <person name="Choi J.H."/>
            <person name="Detter J.C."/>
            <person name="Dong Q."/>
            <person name="Dusheyko S."/>
            <person name="Eads B.D."/>
            <person name="Frohlich T."/>
            <person name="Geiler-Samerotte K.A."/>
            <person name="Gerlach D."/>
            <person name="Hatcher P."/>
            <person name="Jogdeo S."/>
            <person name="Krijgsveld J."/>
            <person name="Kriventseva E.V."/>
            <person name="Kultz D."/>
            <person name="Laforsch C."/>
            <person name="Lindquist E."/>
            <person name="Lopez J."/>
            <person name="Manak J.R."/>
            <person name="Muller J."/>
            <person name="Pangilinan J."/>
            <person name="Patwardhan R.P."/>
            <person name="Pitluck S."/>
            <person name="Pritham E.J."/>
            <person name="Rechtsteiner A."/>
            <person name="Rho M."/>
            <person name="Rogozin I.B."/>
            <person name="Sakarya O."/>
            <person name="Salamov A."/>
            <person name="Schaack S."/>
            <person name="Shapiro H."/>
            <person name="Shiga Y."/>
            <person name="Skalitzky C."/>
            <person name="Smith Z."/>
            <person name="Souvorov A."/>
            <person name="Sung W."/>
            <person name="Tang Z."/>
            <person name="Tsuchiya D."/>
            <person name="Tu H."/>
            <person name="Vos H."/>
            <person name="Wang M."/>
            <person name="Wolf Y.I."/>
            <person name="Yamagata H."/>
            <person name="Yamada T."/>
            <person name="Ye Y."/>
            <person name="Shaw J.R."/>
            <person name="Andrews J."/>
            <person name="Crease T.J."/>
            <person name="Tang H."/>
            <person name="Lucas S.M."/>
            <person name="Robertson H.M."/>
            <person name="Bork P."/>
            <person name="Koonin E.V."/>
            <person name="Zdobnov E.M."/>
            <person name="Grigoriev I.V."/>
            <person name="Lynch M."/>
            <person name="Boore J.L."/>
        </authorList>
    </citation>
    <scope>NUCLEOTIDE SEQUENCE [LARGE SCALE GENOMIC DNA]</scope>
</reference>
<dbReference type="EMBL" id="GL732561">
    <property type="protein sequence ID" value="EFX77748.1"/>
    <property type="molecule type" value="Genomic_DNA"/>
</dbReference>
<keyword evidence="2" id="KW-1185">Reference proteome</keyword>
<accession>E9GRZ9</accession>
<dbReference type="KEGG" id="dpx:DAPPUDRAFT_321124"/>